<reference evidence="1 2" key="1">
    <citation type="journal article" date="2008" name="FEMS Yeast Res.">
        <title>Comparative genome analysis of a Saccharomyces cerevisiae wine strain.</title>
        <authorList>
            <person name="Borneman A.R."/>
            <person name="Forgan A.H."/>
            <person name="Pretorius I.S."/>
            <person name="Chambers P.J."/>
        </authorList>
    </citation>
    <scope>NUCLEOTIDE SEQUENCE [LARGE SCALE GENOMIC DNA]</scope>
    <source>
        <strain evidence="1 2">AWRI1631</strain>
    </source>
</reference>
<gene>
    <name evidence="1" type="ORF">AWRI1631_101530</name>
</gene>
<protein>
    <submittedName>
        <fullName evidence="1">Uncharacterized protein</fullName>
    </submittedName>
</protein>
<sequence length="39" mass="4117">MLFSPSSAGRIPSGKVGLKGFNKLTGESIYMVLTTTLTI</sequence>
<evidence type="ECO:0000313" key="1">
    <source>
        <dbReference type="EMBL" id="EDZ71264.1"/>
    </source>
</evidence>
<name>B5VLC7_YEAS6</name>
<dbReference type="EMBL" id="ABSV01001320">
    <property type="protein sequence ID" value="EDZ71264.1"/>
    <property type="molecule type" value="Genomic_DNA"/>
</dbReference>
<dbReference type="Proteomes" id="UP000008988">
    <property type="component" value="Unassembled WGS sequence"/>
</dbReference>
<dbReference type="AlphaFoldDB" id="B5VLC7"/>
<accession>B5VLC7</accession>
<organism evidence="1 2">
    <name type="scientific">Saccharomyces cerevisiae (strain AWRI1631)</name>
    <name type="common">Baker's yeast</name>
    <dbReference type="NCBI Taxonomy" id="545124"/>
    <lineage>
        <taxon>Eukaryota</taxon>
        <taxon>Fungi</taxon>
        <taxon>Dikarya</taxon>
        <taxon>Ascomycota</taxon>
        <taxon>Saccharomycotina</taxon>
        <taxon>Saccharomycetes</taxon>
        <taxon>Saccharomycetales</taxon>
        <taxon>Saccharomycetaceae</taxon>
        <taxon>Saccharomyces</taxon>
    </lineage>
</organism>
<proteinExistence type="predicted"/>
<comment type="caution">
    <text evidence="1">The sequence shown here is derived from an EMBL/GenBank/DDBJ whole genome shotgun (WGS) entry which is preliminary data.</text>
</comment>
<evidence type="ECO:0000313" key="2">
    <source>
        <dbReference type="Proteomes" id="UP000008988"/>
    </source>
</evidence>